<protein>
    <recommendedName>
        <fullName evidence="5">Archease domain-containing protein</fullName>
    </recommendedName>
</protein>
<reference evidence="6 7" key="1">
    <citation type="submission" date="2017-04" db="EMBL/GenBank/DDBJ databases">
        <title>Draft Aigarchaeota genome from a New Zealand hot spring.</title>
        <authorList>
            <person name="Reysenbach A.-L."/>
            <person name="Donaho J.A."/>
            <person name="Gerhart J."/>
            <person name="Kelley J.F."/>
            <person name="Kouba K."/>
            <person name="Podar M."/>
            <person name="Stott M."/>
        </authorList>
    </citation>
    <scope>NUCLEOTIDE SEQUENCE [LARGE SCALE GENOMIC DNA]</scope>
    <source>
        <strain evidence="6">NZ13_MG1</strain>
    </source>
</reference>
<evidence type="ECO:0000256" key="4">
    <source>
        <dbReference type="ARBA" id="ARBA00022837"/>
    </source>
</evidence>
<feature type="domain" description="Archease" evidence="5">
    <location>
        <begin position="13"/>
        <end position="149"/>
    </location>
</feature>
<dbReference type="GO" id="GO:0008033">
    <property type="term" value="P:tRNA processing"/>
    <property type="evidence" value="ECO:0007669"/>
    <property type="project" value="UniProtKB-KW"/>
</dbReference>
<dbReference type="GO" id="GO:0046872">
    <property type="term" value="F:metal ion binding"/>
    <property type="evidence" value="ECO:0007669"/>
    <property type="project" value="UniProtKB-KW"/>
</dbReference>
<keyword evidence="4" id="KW-0106">Calcium</keyword>
<sequence length="149" mass="17165">MVRWSRLGGSGRRFLEHMSDVYVEAYGPTMEEAFKEAGLALFDVISDTRDVRPDIEREVCAEGFDMESLLYNWLEQLLLLFDLDGFLASEIIVHGIERSGENLRIRATVRGERFDPSRHKHGIGIKSVTYALMEIVEDEVKRVRFVLDI</sequence>
<keyword evidence="2" id="KW-0819">tRNA processing</keyword>
<dbReference type="EMBL" id="NDWU01000004">
    <property type="protein sequence ID" value="PUA33817.1"/>
    <property type="molecule type" value="Genomic_DNA"/>
</dbReference>
<dbReference type="PANTHER" id="PTHR12682">
    <property type="entry name" value="ARCHEASE"/>
    <property type="match status" value="1"/>
</dbReference>
<gene>
    <name evidence="6" type="ORF">B9J98_02450</name>
</gene>
<keyword evidence="3" id="KW-0479">Metal-binding</keyword>
<dbReference type="PANTHER" id="PTHR12682:SF11">
    <property type="entry name" value="PROTEIN ARCHEASE"/>
    <property type="match status" value="1"/>
</dbReference>
<evidence type="ECO:0000256" key="1">
    <source>
        <dbReference type="ARBA" id="ARBA00007963"/>
    </source>
</evidence>
<dbReference type="SUPFAM" id="SSF69819">
    <property type="entry name" value="MTH1598-like"/>
    <property type="match status" value="1"/>
</dbReference>
<evidence type="ECO:0000256" key="2">
    <source>
        <dbReference type="ARBA" id="ARBA00022694"/>
    </source>
</evidence>
<dbReference type="AlphaFoldDB" id="A0A2R7Y8T5"/>
<proteinExistence type="inferred from homology"/>
<dbReference type="Gene3D" id="3.55.10.10">
    <property type="entry name" value="Archease domain"/>
    <property type="match status" value="1"/>
</dbReference>
<organism evidence="6 7">
    <name type="scientific">Candidatus Terraquivivens tikiterensis</name>
    <dbReference type="NCBI Taxonomy" id="1980982"/>
    <lineage>
        <taxon>Archaea</taxon>
        <taxon>Nitrososphaerota</taxon>
        <taxon>Candidatus Wolframiiraptoraceae</taxon>
        <taxon>Candidatus Terraquivivens</taxon>
    </lineage>
</organism>
<accession>A0A2R7Y8T5</accession>
<dbReference type="InterPro" id="IPR023572">
    <property type="entry name" value="Archease_dom"/>
</dbReference>
<dbReference type="InterPro" id="IPR002804">
    <property type="entry name" value="Archease"/>
</dbReference>
<dbReference type="Pfam" id="PF01951">
    <property type="entry name" value="Archease"/>
    <property type="match status" value="1"/>
</dbReference>
<evidence type="ECO:0000313" key="7">
    <source>
        <dbReference type="Proteomes" id="UP000244066"/>
    </source>
</evidence>
<name>A0A2R7Y8T5_9ARCH</name>
<dbReference type="InterPro" id="IPR036820">
    <property type="entry name" value="Archease_dom_sf"/>
</dbReference>
<comment type="similarity">
    <text evidence="1">Belongs to the archease family.</text>
</comment>
<dbReference type="Proteomes" id="UP000244066">
    <property type="component" value="Unassembled WGS sequence"/>
</dbReference>
<evidence type="ECO:0000256" key="3">
    <source>
        <dbReference type="ARBA" id="ARBA00022723"/>
    </source>
</evidence>
<comment type="caution">
    <text evidence="6">The sequence shown here is derived from an EMBL/GenBank/DDBJ whole genome shotgun (WGS) entry which is preliminary data.</text>
</comment>
<evidence type="ECO:0000259" key="5">
    <source>
        <dbReference type="Pfam" id="PF01951"/>
    </source>
</evidence>
<evidence type="ECO:0000313" key="6">
    <source>
        <dbReference type="EMBL" id="PUA33817.1"/>
    </source>
</evidence>